<protein>
    <recommendedName>
        <fullName evidence="2">RING-type domain-containing protein</fullName>
    </recommendedName>
</protein>
<reference evidence="3 4" key="1">
    <citation type="journal article" date="2020" name="bioRxiv">
        <title>Metabolic contributions of an alphaproteobacterial endosymbiont in the apicomplexan Cardiosporidium cionae.</title>
        <authorList>
            <person name="Hunter E.S."/>
            <person name="Paight C.J."/>
            <person name="Lane C.E."/>
        </authorList>
    </citation>
    <scope>NUCLEOTIDE SEQUENCE [LARGE SCALE GENOMIC DNA]</scope>
    <source>
        <strain evidence="3">ESH_2018</strain>
    </source>
</reference>
<evidence type="ECO:0000313" key="3">
    <source>
        <dbReference type="EMBL" id="KAF8821314.1"/>
    </source>
</evidence>
<evidence type="ECO:0000313" key="4">
    <source>
        <dbReference type="Proteomes" id="UP000823046"/>
    </source>
</evidence>
<dbReference type="InterPro" id="IPR013083">
    <property type="entry name" value="Znf_RING/FYVE/PHD"/>
</dbReference>
<keyword evidence="4" id="KW-1185">Reference proteome</keyword>
<evidence type="ECO:0000256" key="1">
    <source>
        <dbReference type="PROSITE-ProRule" id="PRU00175"/>
    </source>
</evidence>
<keyword evidence="1" id="KW-0479">Metal-binding</keyword>
<sequence>MWKVLQNELKDLFSSSSQLKIHVLNESAAVLFTLSVSLHKTVTVKCIVQPDYPSSPALIELESHVIPAQSLAKVKFACENEAKRLSETNSVHVKCIHDMIKAILENNKLLLCVPQLEKIKQDLLTGPNDSMKLHEKKGIVNIHVEEKGFTAEFSLKISAMYPVKPVEIQCKKCDYPEKVAAAFVAQASNIAIRCSQGKSIEEKPVEIVTKMPADEHISQPIGIDQYRHDVKFLKERSEYRKLASKKQSRRDLLRFDRHELNREIDTQKSLSTSEPSHIEASANTIAGLLPVAYFLIQQFVKFLPYVRCALCKGELGENFKLPKECLPERVLCGHWFHRECLKRVMTEPPFGKQCPGEGCPFSVYSTIWKLENNAYERKWAMEQAHKREMEEINDFLDF</sequence>
<accession>A0ABQ7JBI1</accession>
<dbReference type="PANTHER" id="PTHR40237:SF1">
    <property type="entry name" value="LD44813P"/>
    <property type="match status" value="1"/>
</dbReference>
<dbReference type="PROSITE" id="PS50089">
    <property type="entry name" value="ZF_RING_2"/>
    <property type="match status" value="1"/>
</dbReference>
<evidence type="ECO:0000259" key="2">
    <source>
        <dbReference type="PROSITE" id="PS50089"/>
    </source>
</evidence>
<dbReference type="Gene3D" id="3.30.40.10">
    <property type="entry name" value="Zinc/RING finger domain, C3HC4 (zinc finger)"/>
    <property type="match status" value="1"/>
</dbReference>
<organism evidence="3 4">
    <name type="scientific">Cardiosporidium cionae</name>
    <dbReference type="NCBI Taxonomy" id="476202"/>
    <lineage>
        <taxon>Eukaryota</taxon>
        <taxon>Sar</taxon>
        <taxon>Alveolata</taxon>
        <taxon>Apicomplexa</taxon>
        <taxon>Aconoidasida</taxon>
        <taxon>Nephromycida</taxon>
        <taxon>Cardiosporidium</taxon>
    </lineage>
</organism>
<feature type="domain" description="RING-type" evidence="2">
    <location>
        <begin position="308"/>
        <end position="355"/>
    </location>
</feature>
<keyword evidence="1" id="KW-0862">Zinc</keyword>
<dbReference type="Proteomes" id="UP000823046">
    <property type="component" value="Unassembled WGS sequence"/>
</dbReference>
<dbReference type="InterPro" id="IPR001841">
    <property type="entry name" value="Znf_RING"/>
</dbReference>
<dbReference type="EMBL" id="JADAQX010000195">
    <property type="protein sequence ID" value="KAF8821314.1"/>
    <property type="molecule type" value="Genomic_DNA"/>
</dbReference>
<gene>
    <name evidence="3" type="ORF">IE077_002162</name>
</gene>
<keyword evidence="1" id="KW-0863">Zinc-finger</keyword>
<dbReference type="PANTHER" id="PTHR40237">
    <property type="entry name" value="LD44813P"/>
    <property type="match status" value="1"/>
</dbReference>
<dbReference type="SUPFAM" id="SSF57850">
    <property type="entry name" value="RING/U-box"/>
    <property type="match status" value="1"/>
</dbReference>
<comment type="caution">
    <text evidence="3">The sequence shown here is derived from an EMBL/GenBank/DDBJ whole genome shotgun (WGS) entry which is preliminary data.</text>
</comment>
<proteinExistence type="predicted"/>
<name>A0ABQ7JBI1_9APIC</name>